<sequence>MSELSGKVKKWICEQGYPVEMHVAKQFREAGFRATQSEYYVDPENGDSREIDVVASCQRDMGEILVRITVCVECKSSTKHPWVAFTSQDTRLAKPASIVQRPANKLGKEFLHRIAQNKYAHQTPLFKMGERNGFTLTEAFTSGKDNAYAACISVAKCARSLVMKAEEASQSQGPVCNIVIPLVVIDGKLFECHQDDLELEVEEIKQATLIWRNQVSNTGHSIISVCALDGLPGYIRSVSKLSKFVFDQDNVFRDMENESLSEYKNRWKHLLITKGSTGST</sequence>
<accession>A0A3N1NUK2</accession>
<organism evidence="1 2">
    <name type="scientific">Marinimicrobium koreense</name>
    <dbReference type="NCBI Taxonomy" id="306545"/>
    <lineage>
        <taxon>Bacteria</taxon>
        <taxon>Pseudomonadati</taxon>
        <taxon>Pseudomonadota</taxon>
        <taxon>Gammaproteobacteria</taxon>
        <taxon>Cellvibrionales</taxon>
        <taxon>Cellvibrionaceae</taxon>
        <taxon>Marinimicrobium</taxon>
    </lineage>
</organism>
<dbReference type="EMBL" id="RJUK01000003">
    <property type="protein sequence ID" value="ROQ18170.1"/>
    <property type="molecule type" value="Genomic_DNA"/>
</dbReference>
<dbReference type="RefSeq" id="WP_123639476.1">
    <property type="nucleotide sequence ID" value="NZ_RJUK01000003.1"/>
</dbReference>
<dbReference type="OrthoDB" id="6057624at2"/>
<proteinExistence type="predicted"/>
<evidence type="ECO:0000313" key="2">
    <source>
        <dbReference type="Proteomes" id="UP000273643"/>
    </source>
</evidence>
<dbReference type="AlphaFoldDB" id="A0A3N1NUK2"/>
<evidence type="ECO:0008006" key="3">
    <source>
        <dbReference type="Google" id="ProtNLM"/>
    </source>
</evidence>
<name>A0A3N1NUK2_9GAMM</name>
<comment type="caution">
    <text evidence="1">The sequence shown here is derived from an EMBL/GenBank/DDBJ whole genome shotgun (WGS) entry which is preliminary data.</text>
</comment>
<keyword evidence="2" id="KW-1185">Reference proteome</keyword>
<dbReference type="Proteomes" id="UP000273643">
    <property type="component" value="Unassembled WGS sequence"/>
</dbReference>
<dbReference type="InterPro" id="IPR011335">
    <property type="entry name" value="Restrct_endonuc-II-like"/>
</dbReference>
<protein>
    <recommendedName>
        <fullName evidence="3">Restriction endonuclease</fullName>
    </recommendedName>
</protein>
<gene>
    <name evidence="1" type="ORF">EDC38_3144</name>
</gene>
<evidence type="ECO:0000313" key="1">
    <source>
        <dbReference type="EMBL" id="ROQ18170.1"/>
    </source>
</evidence>
<dbReference type="SUPFAM" id="SSF52980">
    <property type="entry name" value="Restriction endonuclease-like"/>
    <property type="match status" value="1"/>
</dbReference>
<reference evidence="1 2" key="1">
    <citation type="submission" date="2018-11" db="EMBL/GenBank/DDBJ databases">
        <title>Genomic Encyclopedia of Type Strains, Phase IV (KMG-IV): sequencing the most valuable type-strain genomes for metagenomic binning, comparative biology and taxonomic classification.</title>
        <authorList>
            <person name="Goeker M."/>
        </authorList>
    </citation>
    <scope>NUCLEOTIDE SEQUENCE [LARGE SCALE GENOMIC DNA]</scope>
    <source>
        <strain evidence="1 2">DSM 16974</strain>
    </source>
</reference>